<sequence length="160" mass="17704">TAVHVQTPLSGVGTSTEQLERHQPFLDGFSKLPAAVDQAHSNLDGPIVTFHDLEMEPWSLFETSTAAELPAGFNFNEIDLQLLDSYNVNVPFQLTTFPNCQPMAESTTKPTSSPTSTSFQLTNMISSPRSYWNFCHNSNLPPIESCPEPQDLSNDTVSWK</sequence>
<reference evidence="1" key="1">
    <citation type="submission" date="2021-04" db="EMBL/GenBank/DDBJ databases">
        <title>Draft genome of Fusarium avenaceum strain F156N33, isolated from an atmospheric sample in Virginia.</title>
        <authorList>
            <person name="Yang S."/>
            <person name="Vinatzer B.A."/>
            <person name="Coleman J."/>
        </authorList>
    </citation>
    <scope>NUCLEOTIDE SEQUENCE</scope>
    <source>
        <strain evidence="1">F156N33</strain>
    </source>
</reference>
<evidence type="ECO:0000313" key="2">
    <source>
        <dbReference type="Proteomes" id="UP000782241"/>
    </source>
</evidence>
<gene>
    <name evidence="1" type="ORF">KAF25_005392</name>
</gene>
<feature type="non-terminal residue" evidence="1">
    <location>
        <position position="160"/>
    </location>
</feature>
<evidence type="ECO:0000313" key="1">
    <source>
        <dbReference type="EMBL" id="KAG5661270.1"/>
    </source>
</evidence>
<dbReference type="Proteomes" id="UP000782241">
    <property type="component" value="Unassembled WGS sequence"/>
</dbReference>
<proteinExistence type="predicted"/>
<name>A0A9P7H948_9HYPO</name>
<dbReference type="AlphaFoldDB" id="A0A9P7H948"/>
<organism evidence="1 2">
    <name type="scientific">Fusarium avenaceum</name>
    <dbReference type="NCBI Taxonomy" id="40199"/>
    <lineage>
        <taxon>Eukaryota</taxon>
        <taxon>Fungi</taxon>
        <taxon>Dikarya</taxon>
        <taxon>Ascomycota</taxon>
        <taxon>Pezizomycotina</taxon>
        <taxon>Sordariomycetes</taxon>
        <taxon>Hypocreomycetidae</taxon>
        <taxon>Hypocreales</taxon>
        <taxon>Nectriaceae</taxon>
        <taxon>Fusarium</taxon>
        <taxon>Fusarium tricinctum species complex</taxon>
    </lineage>
</organism>
<comment type="caution">
    <text evidence="1">The sequence shown here is derived from an EMBL/GenBank/DDBJ whole genome shotgun (WGS) entry which is preliminary data.</text>
</comment>
<dbReference type="EMBL" id="JAGPUO010000007">
    <property type="protein sequence ID" value="KAG5661270.1"/>
    <property type="molecule type" value="Genomic_DNA"/>
</dbReference>
<protein>
    <submittedName>
        <fullName evidence="1">Uncharacterized protein</fullName>
    </submittedName>
</protein>
<feature type="non-terminal residue" evidence="1">
    <location>
        <position position="1"/>
    </location>
</feature>
<keyword evidence="2" id="KW-1185">Reference proteome</keyword>
<accession>A0A9P7H948</accession>